<dbReference type="Gene3D" id="1.10.357.10">
    <property type="entry name" value="Tetracycline Repressor, domain 2"/>
    <property type="match status" value="1"/>
</dbReference>
<name>A0AAC9HKQ2_9PSEU</name>
<dbReference type="InterPro" id="IPR041674">
    <property type="entry name" value="TetR_C_22"/>
</dbReference>
<evidence type="ECO:0000259" key="3">
    <source>
        <dbReference type="PROSITE" id="PS50977"/>
    </source>
</evidence>
<dbReference type="GO" id="GO:0000976">
    <property type="term" value="F:transcription cis-regulatory region binding"/>
    <property type="evidence" value="ECO:0007669"/>
    <property type="project" value="TreeGrafter"/>
</dbReference>
<evidence type="ECO:0000313" key="5">
    <source>
        <dbReference type="Proteomes" id="UP000095210"/>
    </source>
</evidence>
<protein>
    <submittedName>
        <fullName evidence="4">Transcriptional regulator, TetR family</fullName>
    </submittedName>
</protein>
<dbReference type="PROSITE" id="PS50977">
    <property type="entry name" value="HTH_TETR_2"/>
    <property type="match status" value="1"/>
</dbReference>
<dbReference type="InterPro" id="IPR023772">
    <property type="entry name" value="DNA-bd_HTH_TetR-type_CS"/>
</dbReference>
<dbReference type="Proteomes" id="UP000095210">
    <property type="component" value="Chromosome"/>
</dbReference>
<evidence type="ECO:0000313" key="4">
    <source>
        <dbReference type="EMBL" id="AOS60888.1"/>
    </source>
</evidence>
<dbReference type="PRINTS" id="PR00455">
    <property type="entry name" value="HTHTETR"/>
</dbReference>
<accession>A0AAC9HKQ2</accession>
<organism evidence="4 5">
    <name type="scientific">Actinoalloteichus hymeniacidonis</name>
    <dbReference type="NCBI Taxonomy" id="340345"/>
    <lineage>
        <taxon>Bacteria</taxon>
        <taxon>Bacillati</taxon>
        <taxon>Actinomycetota</taxon>
        <taxon>Actinomycetes</taxon>
        <taxon>Pseudonocardiales</taxon>
        <taxon>Pseudonocardiaceae</taxon>
        <taxon>Actinoalloteichus</taxon>
    </lineage>
</organism>
<feature type="domain" description="HTH tetR-type" evidence="3">
    <location>
        <begin position="18"/>
        <end position="78"/>
    </location>
</feature>
<dbReference type="PANTHER" id="PTHR30055:SF226">
    <property type="entry name" value="HTH-TYPE TRANSCRIPTIONAL REGULATOR PKSA"/>
    <property type="match status" value="1"/>
</dbReference>
<dbReference type="PROSITE" id="PS01081">
    <property type="entry name" value="HTH_TETR_1"/>
    <property type="match status" value="1"/>
</dbReference>
<dbReference type="InterPro" id="IPR001647">
    <property type="entry name" value="HTH_TetR"/>
</dbReference>
<gene>
    <name evidence="4" type="ORF">TL08_00195</name>
</gene>
<reference evidence="5" key="1">
    <citation type="submission" date="2016-03" db="EMBL/GenBank/DDBJ databases">
        <title>Complete genome sequence of the type strain Actinoalloteichus hymeniacidonis DSM 45092.</title>
        <authorList>
            <person name="Schaffert L."/>
            <person name="Albersmeier A."/>
            <person name="Winkler A."/>
            <person name="Kalinowski J."/>
            <person name="Zotchev S."/>
            <person name="Ruckert C."/>
        </authorList>
    </citation>
    <scope>NUCLEOTIDE SEQUENCE [LARGE SCALE GENOMIC DNA]</scope>
    <source>
        <strain evidence="5">HPA177(T) (DSM 45092(T))</strain>
    </source>
</reference>
<dbReference type="GO" id="GO:0003700">
    <property type="term" value="F:DNA-binding transcription factor activity"/>
    <property type="evidence" value="ECO:0007669"/>
    <property type="project" value="TreeGrafter"/>
</dbReference>
<dbReference type="Pfam" id="PF00440">
    <property type="entry name" value="TetR_N"/>
    <property type="match status" value="1"/>
</dbReference>
<evidence type="ECO:0000256" key="1">
    <source>
        <dbReference type="ARBA" id="ARBA00023125"/>
    </source>
</evidence>
<dbReference type="AlphaFoldDB" id="A0AAC9HKQ2"/>
<dbReference type="SUPFAM" id="SSF46689">
    <property type="entry name" value="Homeodomain-like"/>
    <property type="match status" value="1"/>
</dbReference>
<dbReference type="InterPro" id="IPR050109">
    <property type="entry name" value="HTH-type_TetR-like_transc_reg"/>
</dbReference>
<dbReference type="PANTHER" id="PTHR30055">
    <property type="entry name" value="HTH-TYPE TRANSCRIPTIONAL REGULATOR RUTR"/>
    <property type="match status" value="1"/>
</dbReference>
<keyword evidence="1 2" id="KW-0238">DNA-binding</keyword>
<sequence length="208" mass="23370">MTIAPTSLRRRPVQQRSTRRVERMLSACAELIGELGYDGVTTTLIAERAGVAVGSLYQFFPDKKAVVAELTRRNLDEFLVRVRDRFTTTIPNDWWEAVDTVFDVYVTMHRTVPGFSRLHFGDAVDLQLLDERKENNALITDGLARLLSPRFQIAPDRLYLPLAVAIEAADAVLNMAFRRDPGGDGRVIEEAKAMTRGYLSARLNSSVE</sequence>
<dbReference type="Pfam" id="PF17928">
    <property type="entry name" value="TetR_C_22"/>
    <property type="match status" value="1"/>
</dbReference>
<keyword evidence="5" id="KW-1185">Reference proteome</keyword>
<dbReference type="EMBL" id="CP014859">
    <property type="protein sequence ID" value="AOS60888.1"/>
    <property type="molecule type" value="Genomic_DNA"/>
</dbReference>
<dbReference type="KEGG" id="ahm:TL08_00195"/>
<feature type="DNA-binding region" description="H-T-H motif" evidence="2">
    <location>
        <begin position="41"/>
        <end position="60"/>
    </location>
</feature>
<evidence type="ECO:0000256" key="2">
    <source>
        <dbReference type="PROSITE-ProRule" id="PRU00335"/>
    </source>
</evidence>
<proteinExistence type="predicted"/>
<dbReference type="InterPro" id="IPR009057">
    <property type="entry name" value="Homeodomain-like_sf"/>
</dbReference>